<feature type="signal peptide" evidence="1">
    <location>
        <begin position="1"/>
        <end position="24"/>
    </location>
</feature>
<keyword evidence="4" id="KW-1185">Reference proteome</keyword>
<keyword evidence="1" id="KW-0732">Signal</keyword>
<proteinExistence type="predicted"/>
<evidence type="ECO:0000313" key="3">
    <source>
        <dbReference type="EMBL" id="MDX8150496.1"/>
    </source>
</evidence>
<reference evidence="3 4" key="1">
    <citation type="submission" date="2023-11" db="EMBL/GenBank/DDBJ databases">
        <authorList>
            <person name="Xu M."/>
            <person name="Jiang T."/>
        </authorList>
    </citation>
    <scope>NUCLEOTIDE SEQUENCE [LARGE SCALE GENOMIC DNA]</scope>
    <source>
        <strain evidence="3 4">SD</strain>
    </source>
</reference>
<dbReference type="Proteomes" id="UP001277761">
    <property type="component" value="Unassembled WGS sequence"/>
</dbReference>
<protein>
    <recommendedName>
        <fullName evidence="2">PepSY domain-containing protein</fullName>
    </recommendedName>
</protein>
<organism evidence="3 4">
    <name type="scientific">Patulibacter brassicae</name>
    <dbReference type="NCBI Taxonomy" id="1705717"/>
    <lineage>
        <taxon>Bacteria</taxon>
        <taxon>Bacillati</taxon>
        <taxon>Actinomycetota</taxon>
        <taxon>Thermoleophilia</taxon>
        <taxon>Solirubrobacterales</taxon>
        <taxon>Patulibacteraceae</taxon>
        <taxon>Patulibacter</taxon>
    </lineage>
</organism>
<sequence length="191" mass="20262">MPRPRLLVPVGVAAVLAAAGGVVAATSVADDDRPDAPDVAAGDVRDAAADLRPIAGDDGLTYAQARKARAVALKRVPGRAVQIDRDDDGRTRFDVQVITRGGAVREVDLDRRYRVIRVAREDDADGLTYATAGRAAAAATRHVRGIVTDIEREDEGRARYEVEVLTPGSRERTVRLSSSYGVVTGSSGDDD</sequence>
<feature type="chain" id="PRO_5045686410" description="PepSY domain-containing protein" evidence="1">
    <location>
        <begin position="25"/>
        <end position="191"/>
    </location>
</feature>
<name>A0ABU4VHT0_9ACTN</name>
<dbReference type="EMBL" id="JAXAVX010000001">
    <property type="protein sequence ID" value="MDX8150496.1"/>
    <property type="molecule type" value="Genomic_DNA"/>
</dbReference>
<feature type="domain" description="PepSY" evidence="2">
    <location>
        <begin position="134"/>
        <end position="174"/>
    </location>
</feature>
<comment type="caution">
    <text evidence="3">The sequence shown here is derived from an EMBL/GenBank/DDBJ whole genome shotgun (WGS) entry which is preliminary data.</text>
</comment>
<evidence type="ECO:0000259" key="2">
    <source>
        <dbReference type="Pfam" id="PF03413"/>
    </source>
</evidence>
<dbReference type="InterPro" id="IPR025711">
    <property type="entry name" value="PepSY"/>
</dbReference>
<evidence type="ECO:0000256" key="1">
    <source>
        <dbReference type="SAM" id="SignalP"/>
    </source>
</evidence>
<accession>A0ABU4VHT0</accession>
<gene>
    <name evidence="3" type="ORF">SK069_02730</name>
</gene>
<dbReference type="Pfam" id="PF03413">
    <property type="entry name" value="PepSY"/>
    <property type="match status" value="1"/>
</dbReference>
<dbReference type="Gene3D" id="3.30.505.20">
    <property type="match status" value="2"/>
</dbReference>
<dbReference type="RefSeq" id="WP_319952644.1">
    <property type="nucleotide sequence ID" value="NZ_JAXAVX010000001.1"/>
</dbReference>
<evidence type="ECO:0000313" key="4">
    <source>
        <dbReference type="Proteomes" id="UP001277761"/>
    </source>
</evidence>